<accession>A0A564Y278</accession>
<dbReference type="Proteomes" id="UP000321570">
    <property type="component" value="Unassembled WGS sequence"/>
</dbReference>
<feature type="compositionally biased region" description="Basic and acidic residues" evidence="1">
    <location>
        <begin position="27"/>
        <end position="38"/>
    </location>
</feature>
<proteinExistence type="predicted"/>
<feature type="region of interest" description="Disordered" evidence="1">
    <location>
        <begin position="1"/>
        <end position="56"/>
    </location>
</feature>
<keyword evidence="3" id="KW-1185">Reference proteome</keyword>
<sequence length="56" mass="6709">FKPKTIQTEINLYSRDLPPTRNPETPETQRNHRSERYPGRFGRPRKRLKVDQTSDV</sequence>
<evidence type="ECO:0000313" key="2">
    <source>
        <dbReference type="EMBL" id="VUZ41330.1"/>
    </source>
</evidence>
<dbReference type="EMBL" id="CABIJS010000055">
    <property type="protein sequence ID" value="VUZ41330.1"/>
    <property type="molecule type" value="Genomic_DNA"/>
</dbReference>
<feature type="non-terminal residue" evidence="2">
    <location>
        <position position="1"/>
    </location>
</feature>
<protein>
    <submittedName>
        <fullName evidence="2">Uncharacterized protein</fullName>
    </submittedName>
</protein>
<organism evidence="2 3">
    <name type="scientific">Hymenolepis diminuta</name>
    <name type="common">Rat tapeworm</name>
    <dbReference type="NCBI Taxonomy" id="6216"/>
    <lineage>
        <taxon>Eukaryota</taxon>
        <taxon>Metazoa</taxon>
        <taxon>Spiralia</taxon>
        <taxon>Lophotrochozoa</taxon>
        <taxon>Platyhelminthes</taxon>
        <taxon>Cestoda</taxon>
        <taxon>Eucestoda</taxon>
        <taxon>Cyclophyllidea</taxon>
        <taxon>Hymenolepididae</taxon>
        <taxon>Hymenolepis</taxon>
    </lineage>
</organism>
<name>A0A564Y278_HYMDI</name>
<gene>
    <name evidence="2" type="ORF">WMSIL1_LOCUS2234</name>
</gene>
<evidence type="ECO:0000256" key="1">
    <source>
        <dbReference type="SAM" id="MobiDB-lite"/>
    </source>
</evidence>
<evidence type="ECO:0000313" key="3">
    <source>
        <dbReference type="Proteomes" id="UP000321570"/>
    </source>
</evidence>
<reference evidence="2 3" key="1">
    <citation type="submission" date="2019-07" db="EMBL/GenBank/DDBJ databases">
        <authorList>
            <person name="Jastrzebski P J."/>
            <person name="Paukszto L."/>
            <person name="Jastrzebski P J."/>
        </authorList>
    </citation>
    <scope>NUCLEOTIDE SEQUENCE [LARGE SCALE GENOMIC DNA]</scope>
    <source>
        <strain evidence="2 3">WMS-il1</strain>
    </source>
</reference>
<dbReference type="AlphaFoldDB" id="A0A564Y278"/>
<feature type="compositionally biased region" description="Polar residues" evidence="1">
    <location>
        <begin position="1"/>
        <end position="11"/>
    </location>
</feature>